<proteinExistence type="predicted"/>
<accession>A0A1Y0B0N4</accession>
<geneLocation type="mitochondrion" evidence="1"/>
<evidence type="ECO:0000313" key="1">
    <source>
        <dbReference type="EMBL" id="ART30931.1"/>
    </source>
</evidence>
<organism evidence="1">
    <name type="scientific">Utricularia reniformis</name>
    <dbReference type="NCBI Taxonomy" id="192314"/>
    <lineage>
        <taxon>Eukaryota</taxon>
        <taxon>Viridiplantae</taxon>
        <taxon>Streptophyta</taxon>
        <taxon>Embryophyta</taxon>
        <taxon>Tracheophyta</taxon>
        <taxon>Spermatophyta</taxon>
        <taxon>Magnoliopsida</taxon>
        <taxon>eudicotyledons</taxon>
        <taxon>Gunneridae</taxon>
        <taxon>Pentapetalae</taxon>
        <taxon>asterids</taxon>
        <taxon>lamiids</taxon>
        <taxon>Lamiales</taxon>
        <taxon>Lentibulariaceae</taxon>
        <taxon>Utricularia</taxon>
    </lineage>
</organism>
<dbReference type="EMBL" id="KY774314">
    <property type="protein sequence ID" value="ART30931.1"/>
    <property type="molecule type" value="Genomic_DNA"/>
</dbReference>
<reference evidence="1" key="1">
    <citation type="submission" date="2017-03" db="EMBL/GenBank/DDBJ databases">
        <title>The mitochondrial genome of the carnivorous plant Utricularia reniformis (Lentibulariaceae): structure, comparative analysis and evolutionary landmarks.</title>
        <authorList>
            <person name="Silva S.R."/>
            <person name="Alvarenga D.O."/>
            <person name="Michael T.P."/>
            <person name="Miranda V.F.O."/>
            <person name="Varani A.M."/>
        </authorList>
    </citation>
    <scope>NUCLEOTIDE SEQUENCE</scope>
</reference>
<dbReference type="AlphaFoldDB" id="A0A1Y0B0N4"/>
<keyword evidence="1" id="KW-0496">Mitochondrion</keyword>
<gene>
    <name evidence="1" type="ORF">AEK19_MT0683</name>
</gene>
<sequence length="56" mass="6474">MFVTFQQPSLTSISFLVICEEYANQCFSFFLPSVRDRYLYCDSNHSLDILSLIPCA</sequence>
<protein>
    <submittedName>
        <fullName evidence="1">Uncharacterized protein</fullName>
    </submittedName>
</protein>
<name>A0A1Y0B0N4_9LAMI</name>